<evidence type="ECO:0000259" key="16">
    <source>
        <dbReference type="PROSITE" id="PS50089"/>
    </source>
</evidence>
<dbReference type="GO" id="GO:0016567">
    <property type="term" value="P:protein ubiquitination"/>
    <property type="evidence" value="ECO:0007669"/>
    <property type="project" value="TreeGrafter"/>
</dbReference>
<dbReference type="Proteomes" id="UP001497480">
    <property type="component" value="Unassembled WGS sequence"/>
</dbReference>
<evidence type="ECO:0000256" key="8">
    <source>
        <dbReference type="ARBA" id="ARBA00022771"/>
    </source>
</evidence>
<evidence type="ECO:0000256" key="12">
    <source>
        <dbReference type="ARBA" id="ARBA00023136"/>
    </source>
</evidence>
<evidence type="ECO:0000256" key="14">
    <source>
        <dbReference type="PROSITE-ProRule" id="PRU00175"/>
    </source>
</evidence>
<dbReference type="FunFam" id="3.30.40.10:FF:000187">
    <property type="entry name" value="E3 ubiquitin-protein ligase ATL6"/>
    <property type="match status" value="1"/>
</dbReference>
<dbReference type="PANTHER" id="PTHR45676:SF41">
    <property type="entry name" value="RING-H2 FINGER PROTEIN ATL66"/>
    <property type="match status" value="1"/>
</dbReference>
<name>A0AAV1VWK3_LUPLU</name>
<evidence type="ECO:0000256" key="9">
    <source>
        <dbReference type="ARBA" id="ARBA00022786"/>
    </source>
</evidence>
<feature type="domain" description="RING-type" evidence="16">
    <location>
        <begin position="80"/>
        <end position="122"/>
    </location>
</feature>
<dbReference type="EC" id="2.3.2.27" evidence="4"/>
<dbReference type="SMART" id="SM00184">
    <property type="entry name" value="RING"/>
    <property type="match status" value="1"/>
</dbReference>
<dbReference type="PROSITE" id="PS50089">
    <property type="entry name" value="ZF_RING_2"/>
    <property type="match status" value="1"/>
</dbReference>
<keyword evidence="11 15" id="KW-1133">Transmembrane helix</keyword>
<dbReference type="GO" id="GO:0061630">
    <property type="term" value="F:ubiquitin protein ligase activity"/>
    <property type="evidence" value="ECO:0007669"/>
    <property type="project" value="UniProtKB-EC"/>
</dbReference>
<keyword evidence="12 15" id="KW-0472">Membrane</keyword>
<dbReference type="Pfam" id="PF13639">
    <property type="entry name" value="zf-RING_2"/>
    <property type="match status" value="1"/>
</dbReference>
<evidence type="ECO:0000256" key="6">
    <source>
        <dbReference type="ARBA" id="ARBA00022692"/>
    </source>
</evidence>
<comment type="catalytic activity">
    <reaction evidence="1">
        <text>S-ubiquitinyl-[E2 ubiquitin-conjugating enzyme]-L-cysteine + [acceptor protein]-L-lysine = [E2 ubiquitin-conjugating enzyme]-L-cysteine + N(6)-ubiquitinyl-[acceptor protein]-L-lysine.</text>
        <dbReference type="EC" id="2.3.2.27"/>
    </reaction>
</comment>
<evidence type="ECO:0000256" key="13">
    <source>
        <dbReference type="ARBA" id="ARBA00024209"/>
    </source>
</evidence>
<organism evidence="17 18">
    <name type="scientific">Lupinus luteus</name>
    <name type="common">European yellow lupine</name>
    <dbReference type="NCBI Taxonomy" id="3873"/>
    <lineage>
        <taxon>Eukaryota</taxon>
        <taxon>Viridiplantae</taxon>
        <taxon>Streptophyta</taxon>
        <taxon>Embryophyta</taxon>
        <taxon>Tracheophyta</taxon>
        <taxon>Spermatophyta</taxon>
        <taxon>Magnoliopsida</taxon>
        <taxon>eudicotyledons</taxon>
        <taxon>Gunneridae</taxon>
        <taxon>Pentapetalae</taxon>
        <taxon>rosids</taxon>
        <taxon>fabids</taxon>
        <taxon>Fabales</taxon>
        <taxon>Fabaceae</taxon>
        <taxon>Papilionoideae</taxon>
        <taxon>50 kb inversion clade</taxon>
        <taxon>genistoids sensu lato</taxon>
        <taxon>core genistoids</taxon>
        <taxon>Genisteae</taxon>
        <taxon>Lupinus</taxon>
    </lineage>
</organism>
<dbReference type="CDD" id="cd16461">
    <property type="entry name" value="RING-H2_EL5-like"/>
    <property type="match status" value="1"/>
</dbReference>
<feature type="transmembrane region" description="Helical" evidence="15">
    <location>
        <begin position="6"/>
        <end position="32"/>
    </location>
</feature>
<sequence length="131" mass="14746">MENIEVLSKVLVLSIIIVFFILALIHVLCFYTQQLIFDAHHRSLQEGNNNSASGLDASVIGLIPVFAYNSNMCLENPISCVICLSEFQEGEMGRVLPKCNHVFHVDCIDMWLYSHTTCPHCRVSVELTPHV</sequence>
<dbReference type="InterPro" id="IPR013083">
    <property type="entry name" value="Znf_RING/FYVE/PHD"/>
</dbReference>
<reference evidence="17 18" key="1">
    <citation type="submission" date="2024-03" db="EMBL/GenBank/DDBJ databases">
        <authorList>
            <person name="Martinez-Hernandez J."/>
        </authorList>
    </citation>
    <scope>NUCLEOTIDE SEQUENCE [LARGE SCALE GENOMIC DNA]</scope>
</reference>
<keyword evidence="9" id="KW-0833">Ubl conjugation pathway</keyword>
<keyword evidence="8 14" id="KW-0863">Zinc-finger</keyword>
<dbReference type="SUPFAM" id="SSF57850">
    <property type="entry name" value="RING/U-box"/>
    <property type="match status" value="1"/>
</dbReference>
<comment type="caution">
    <text evidence="17">The sequence shown here is derived from an EMBL/GenBank/DDBJ whole genome shotgun (WGS) entry which is preliminary data.</text>
</comment>
<evidence type="ECO:0000256" key="11">
    <source>
        <dbReference type="ARBA" id="ARBA00022989"/>
    </source>
</evidence>
<evidence type="ECO:0000256" key="3">
    <source>
        <dbReference type="ARBA" id="ARBA00004906"/>
    </source>
</evidence>
<keyword evidence="5" id="KW-0808">Transferase</keyword>
<evidence type="ECO:0000313" key="17">
    <source>
        <dbReference type="EMBL" id="CAL0301335.1"/>
    </source>
</evidence>
<evidence type="ECO:0000313" key="18">
    <source>
        <dbReference type="Proteomes" id="UP001497480"/>
    </source>
</evidence>
<protein>
    <recommendedName>
        <fullName evidence="4">RING-type E3 ubiquitin transferase</fullName>
        <ecNumber evidence="4">2.3.2.27</ecNumber>
    </recommendedName>
</protein>
<evidence type="ECO:0000256" key="5">
    <source>
        <dbReference type="ARBA" id="ARBA00022679"/>
    </source>
</evidence>
<proteinExistence type="inferred from homology"/>
<keyword evidence="10" id="KW-0862">Zinc</keyword>
<dbReference type="GO" id="GO:0016020">
    <property type="term" value="C:membrane"/>
    <property type="evidence" value="ECO:0007669"/>
    <property type="project" value="UniProtKB-SubCell"/>
</dbReference>
<accession>A0AAV1VWK3</accession>
<comment type="subcellular location">
    <subcellularLocation>
        <location evidence="2">Membrane</location>
        <topology evidence="2">Single-pass membrane protein</topology>
    </subcellularLocation>
</comment>
<dbReference type="Gene3D" id="3.30.40.10">
    <property type="entry name" value="Zinc/RING finger domain, C3HC4 (zinc finger)"/>
    <property type="match status" value="1"/>
</dbReference>
<evidence type="ECO:0000256" key="4">
    <source>
        <dbReference type="ARBA" id="ARBA00012483"/>
    </source>
</evidence>
<evidence type="ECO:0000256" key="15">
    <source>
        <dbReference type="SAM" id="Phobius"/>
    </source>
</evidence>
<evidence type="ECO:0000256" key="7">
    <source>
        <dbReference type="ARBA" id="ARBA00022723"/>
    </source>
</evidence>
<dbReference type="PANTHER" id="PTHR45676">
    <property type="entry name" value="RING-H2 FINGER PROTEIN ATL51-RELATED"/>
    <property type="match status" value="1"/>
</dbReference>
<evidence type="ECO:0000256" key="2">
    <source>
        <dbReference type="ARBA" id="ARBA00004167"/>
    </source>
</evidence>
<keyword evidence="18" id="KW-1185">Reference proteome</keyword>
<evidence type="ECO:0000256" key="10">
    <source>
        <dbReference type="ARBA" id="ARBA00022833"/>
    </source>
</evidence>
<evidence type="ECO:0000256" key="1">
    <source>
        <dbReference type="ARBA" id="ARBA00000900"/>
    </source>
</evidence>
<dbReference type="AlphaFoldDB" id="A0AAV1VWK3"/>
<keyword evidence="6 15" id="KW-0812">Transmembrane</keyword>
<dbReference type="EMBL" id="CAXHTB010000002">
    <property type="protein sequence ID" value="CAL0301335.1"/>
    <property type="molecule type" value="Genomic_DNA"/>
</dbReference>
<comment type="pathway">
    <text evidence="3">Protein modification; protein ubiquitination.</text>
</comment>
<comment type="similarity">
    <text evidence="13">Belongs to the RING-type zinc finger family. ATL subfamily.</text>
</comment>
<keyword evidence="7" id="KW-0479">Metal-binding</keyword>
<dbReference type="InterPro" id="IPR001841">
    <property type="entry name" value="Znf_RING"/>
</dbReference>
<dbReference type="GO" id="GO:0008270">
    <property type="term" value="F:zinc ion binding"/>
    <property type="evidence" value="ECO:0007669"/>
    <property type="project" value="UniProtKB-KW"/>
</dbReference>
<gene>
    <name evidence="17" type="ORF">LLUT_LOCUS2395</name>
</gene>